<feature type="compositionally biased region" description="Low complexity" evidence="1">
    <location>
        <begin position="32"/>
        <end position="42"/>
    </location>
</feature>
<evidence type="ECO:0000313" key="2">
    <source>
        <dbReference type="EMBL" id="KAG2660360.1"/>
    </source>
</evidence>
<protein>
    <recommendedName>
        <fullName evidence="4">Thioesterase domain-containing protein</fullName>
    </recommendedName>
</protein>
<dbReference type="EMBL" id="CM029037">
    <property type="protein sequence ID" value="KAG2660360.1"/>
    <property type="molecule type" value="Genomic_DNA"/>
</dbReference>
<dbReference type="InterPro" id="IPR050563">
    <property type="entry name" value="4-hydroxybenzoyl-CoA_TE"/>
</dbReference>
<comment type="caution">
    <text evidence="2">The sequence shown here is derived from an EMBL/GenBank/DDBJ whole genome shotgun (WGS) entry which is preliminary data.</text>
</comment>
<dbReference type="GO" id="GO:0009507">
    <property type="term" value="C:chloroplast"/>
    <property type="evidence" value="ECO:0007669"/>
    <property type="project" value="TreeGrafter"/>
</dbReference>
<organism evidence="2 3">
    <name type="scientific">Panicum virgatum</name>
    <name type="common">Blackwell switchgrass</name>
    <dbReference type="NCBI Taxonomy" id="38727"/>
    <lineage>
        <taxon>Eukaryota</taxon>
        <taxon>Viridiplantae</taxon>
        <taxon>Streptophyta</taxon>
        <taxon>Embryophyta</taxon>
        <taxon>Tracheophyta</taxon>
        <taxon>Spermatophyta</taxon>
        <taxon>Magnoliopsida</taxon>
        <taxon>Liliopsida</taxon>
        <taxon>Poales</taxon>
        <taxon>Poaceae</taxon>
        <taxon>PACMAD clade</taxon>
        <taxon>Panicoideae</taxon>
        <taxon>Panicodae</taxon>
        <taxon>Paniceae</taxon>
        <taxon>Panicinae</taxon>
        <taxon>Panicum</taxon>
        <taxon>Panicum sect. Hiantes</taxon>
    </lineage>
</organism>
<dbReference type="InterPro" id="IPR029069">
    <property type="entry name" value="HotDog_dom_sf"/>
</dbReference>
<sequence>MIELADGSSRGAIMEFCAQQRFNPPPPSTKQPPARAPAAWPRSGHPYTAGRRSSSRDPSRALQVTATRSARPGRPSEVVCVKNNIQDTKLPRAGKFFELEMTVRDCDLDKYGVVNNAVYAAYIETARQEMIARLGVRTASIARAGRAMAVSELNVKYFAPLKRGAKFVVMVRVVGIKGVRMLMEHLITTLPERKQLMLEAMATVVCLNEDYRPTRMFPEMANLLHFFSQSSQL</sequence>
<dbReference type="PANTHER" id="PTHR31793:SF32">
    <property type="entry name" value="THIOESTERASE DOMAIN-CONTAINING PROTEIN"/>
    <property type="match status" value="1"/>
</dbReference>
<name>A0A8T0XKA2_PANVG</name>
<reference evidence="2" key="1">
    <citation type="submission" date="2020-05" db="EMBL/GenBank/DDBJ databases">
        <title>WGS assembly of Panicum virgatum.</title>
        <authorList>
            <person name="Lovell J.T."/>
            <person name="Jenkins J."/>
            <person name="Shu S."/>
            <person name="Juenger T.E."/>
            <person name="Schmutz J."/>
        </authorList>
    </citation>
    <scope>NUCLEOTIDE SEQUENCE</scope>
    <source>
        <strain evidence="2">AP13</strain>
    </source>
</reference>
<dbReference type="Gene3D" id="3.10.129.10">
    <property type="entry name" value="Hotdog Thioesterase"/>
    <property type="match status" value="1"/>
</dbReference>
<accession>A0A8T0XKA2</accession>
<dbReference type="CDD" id="cd00586">
    <property type="entry name" value="4HBT"/>
    <property type="match status" value="1"/>
</dbReference>
<keyword evidence="3" id="KW-1185">Reference proteome</keyword>
<dbReference type="GO" id="GO:0016297">
    <property type="term" value="F:fatty acyl-[ACP] hydrolase activity"/>
    <property type="evidence" value="ECO:0007669"/>
    <property type="project" value="TreeGrafter"/>
</dbReference>
<dbReference type="Proteomes" id="UP000823388">
    <property type="component" value="Chromosome 1K"/>
</dbReference>
<dbReference type="PANTHER" id="PTHR31793">
    <property type="entry name" value="4-HYDROXYBENZOYL-COA THIOESTERASE FAMILY MEMBER"/>
    <property type="match status" value="1"/>
</dbReference>
<evidence type="ECO:0000313" key="3">
    <source>
        <dbReference type="Proteomes" id="UP000823388"/>
    </source>
</evidence>
<evidence type="ECO:0008006" key="4">
    <source>
        <dbReference type="Google" id="ProtNLM"/>
    </source>
</evidence>
<gene>
    <name evidence="2" type="ORF">PVAP13_1KG434305</name>
</gene>
<dbReference type="Pfam" id="PF13279">
    <property type="entry name" value="4HBT_2"/>
    <property type="match status" value="1"/>
</dbReference>
<evidence type="ECO:0000256" key="1">
    <source>
        <dbReference type="SAM" id="MobiDB-lite"/>
    </source>
</evidence>
<dbReference type="AlphaFoldDB" id="A0A8T0XKA2"/>
<dbReference type="SUPFAM" id="SSF54637">
    <property type="entry name" value="Thioesterase/thiol ester dehydrase-isomerase"/>
    <property type="match status" value="1"/>
</dbReference>
<proteinExistence type="predicted"/>
<feature type="region of interest" description="Disordered" evidence="1">
    <location>
        <begin position="20"/>
        <end position="74"/>
    </location>
</feature>